<feature type="transmembrane region" description="Helical" evidence="1">
    <location>
        <begin position="89"/>
        <end position="108"/>
    </location>
</feature>
<sequence>MPRMLAKNRVIGAHHHHSEGHQGMVAAQLHDPQTTLADTLRATAHAIDESHVSLRQMLELVGEQGMLLFCVLLTVPFLLPVSIPGVSTPFGLLILFIGIGITLNRVPWLPAMLMERRFAADQLKPTLHKGADLLARVDRVIRPRLLLLTGSSAVNRCNGLLIMLAALLLMLPLGAIPFTNAMPAWAILLLATGMLQRDGLFVASGYLLVGATLVWFSVLAFGLLMAGQSASGLLG</sequence>
<dbReference type="PANTHER" id="PTHR41795">
    <property type="entry name" value="EXOPOLYSACCHARIDE SYNTHESIS PROTEIN"/>
    <property type="match status" value="1"/>
</dbReference>
<evidence type="ECO:0000313" key="2">
    <source>
        <dbReference type="EMBL" id="PKQ72758.1"/>
    </source>
</evidence>
<accession>A0A2N3INV2</accession>
<dbReference type="InterPro" id="IPR010331">
    <property type="entry name" value="ExoD"/>
</dbReference>
<comment type="caution">
    <text evidence="2">The sequence shown here is derived from an EMBL/GenBank/DDBJ whole genome shotgun (WGS) entry which is preliminary data.</text>
</comment>
<dbReference type="EMBL" id="NQMM01000056">
    <property type="protein sequence ID" value="PKQ72758.1"/>
    <property type="molecule type" value="Genomic_DNA"/>
</dbReference>
<protein>
    <submittedName>
        <fullName evidence="2">Protein exod</fullName>
    </submittedName>
</protein>
<name>A0A2N3INV2_AERSO</name>
<keyword evidence="1" id="KW-0812">Transmembrane</keyword>
<reference evidence="2 3" key="1">
    <citation type="journal article" date="2017" name="Front. Microbiol.">
        <title>Strong Genomic and Phenotypic Heterogeneity in the Aeromonas sobria Species Complex.</title>
        <authorList>
            <person name="Gauthier J."/>
            <person name="Vincent A.T."/>
            <person name="Charette S.J."/>
            <person name="Derome N."/>
        </authorList>
    </citation>
    <scope>NUCLEOTIDE SEQUENCE [LARGE SCALE GENOMIC DNA]</scope>
    <source>
        <strain evidence="2 3">TM18</strain>
    </source>
</reference>
<dbReference type="PIRSF" id="PIRSF033239">
    <property type="entry name" value="ExoD"/>
    <property type="match status" value="1"/>
</dbReference>
<dbReference type="PANTHER" id="PTHR41795:SF1">
    <property type="entry name" value="EXOPOLYSACCHARIDE SYNTHESIS PROTEIN"/>
    <property type="match status" value="1"/>
</dbReference>
<dbReference type="Pfam" id="PF06055">
    <property type="entry name" value="ExoD"/>
    <property type="match status" value="1"/>
</dbReference>
<feature type="transmembrane region" description="Helical" evidence="1">
    <location>
        <begin position="65"/>
        <end position="83"/>
    </location>
</feature>
<organism evidence="2 3">
    <name type="scientific">Aeromonas sobria</name>
    <dbReference type="NCBI Taxonomy" id="646"/>
    <lineage>
        <taxon>Bacteria</taxon>
        <taxon>Pseudomonadati</taxon>
        <taxon>Pseudomonadota</taxon>
        <taxon>Gammaproteobacteria</taxon>
        <taxon>Aeromonadales</taxon>
        <taxon>Aeromonadaceae</taxon>
        <taxon>Aeromonas</taxon>
    </lineage>
</organism>
<dbReference type="AlphaFoldDB" id="A0A2N3INV2"/>
<keyword evidence="1" id="KW-0472">Membrane</keyword>
<evidence type="ECO:0000313" key="3">
    <source>
        <dbReference type="Proteomes" id="UP000233467"/>
    </source>
</evidence>
<feature type="transmembrane region" description="Helical" evidence="1">
    <location>
        <begin position="207"/>
        <end position="226"/>
    </location>
</feature>
<keyword evidence="1" id="KW-1133">Transmembrane helix</keyword>
<evidence type="ECO:0000256" key="1">
    <source>
        <dbReference type="SAM" id="Phobius"/>
    </source>
</evidence>
<dbReference type="Proteomes" id="UP000233467">
    <property type="component" value="Unassembled WGS sequence"/>
</dbReference>
<proteinExistence type="predicted"/>
<gene>
    <name evidence="2" type="ORF">CJP16_20465</name>
</gene>
<keyword evidence="3" id="KW-1185">Reference proteome</keyword>